<dbReference type="AlphaFoldDB" id="A0A0C2D939"/>
<feature type="compositionally biased region" description="Acidic residues" evidence="1">
    <location>
        <begin position="20"/>
        <end position="43"/>
    </location>
</feature>
<evidence type="ECO:0000256" key="1">
    <source>
        <dbReference type="SAM" id="MobiDB-lite"/>
    </source>
</evidence>
<dbReference type="EMBL" id="JMCC02000037">
    <property type="protein sequence ID" value="KIG16497.1"/>
    <property type="molecule type" value="Genomic_DNA"/>
</dbReference>
<name>A0A0C2D939_9BACT</name>
<feature type="region of interest" description="Disordered" evidence="1">
    <location>
        <begin position="1"/>
        <end position="53"/>
    </location>
</feature>
<gene>
    <name evidence="2" type="ORF">DB30_04410</name>
</gene>
<dbReference type="Proteomes" id="UP000031599">
    <property type="component" value="Unassembled WGS sequence"/>
</dbReference>
<accession>A0A0C2D939</accession>
<feature type="compositionally biased region" description="Polar residues" evidence="1">
    <location>
        <begin position="1"/>
        <end position="16"/>
    </location>
</feature>
<reference evidence="2 3" key="1">
    <citation type="submission" date="2014-12" db="EMBL/GenBank/DDBJ databases">
        <title>Genome assembly of Enhygromyxa salina DSM 15201.</title>
        <authorList>
            <person name="Sharma G."/>
            <person name="Subramanian S."/>
        </authorList>
    </citation>
    <scope>NUCLEOTIDE SEQUENCE [LARGE SCALE GENOMIC DNA]</scope>
    <source>
        <strain evidence="2 3">DSM 15201</strain>
    </source>
</reference>
<sequence length="336" mass="36019">MTSFSDTTVGDTNDTAETPGDGDGDGDDGEPDLPSDTADEDTSETTTDGGLPELRECVLQSTDYGGPLQPLDAPVGSDVRLIFEVPSLPDPALVEDAILTFDSYDADHPNQEGMVWVNGAGPYDLPANLDWDNMSGTGSIDVSGTTIAGLNTIEFGPGTLEPASVYQIGNLQLTITAHVEACPDGPGPPDPNAIAREVWYHEANYTKRHNWVLRCAPGFEYAFSAYGDEHIPSDCGGLYNPDGSRTGTAIFHFDDVVPATYEIQLRSRHTVNRNPMGALFVVDGVGKRIFQNDDQDFTTDIWGNKALSGDVDIVLDSTMENASDSVQWVKIVPVGN</sequence>
<evidence type="ECO:0000313" key="2">
    <source>
        <dbReference type="EMBL" id="KIG16497.1"/>
    </source>
</evidence>
<evidence type="ECO:0000313" key="3">
    <source>
        <dbReference type="Proteomes" id="UP000031599"/>
    </source>
</evidence>
<organism evidence="2 3">
    <name type="scientific">Enhygromyxa salina</name>
    <dbReference type="NCBI Taxonomy" id="215803"/>
    <lineage>
        <taxon>Bacteria</taxon>
        <taxon>Pseudomonadati</taxon>
        <taxon>Myxococcota</taxon>
        <taxon>Polyangia</taxon>
        <taxon>Nannocystales</taxon>
        <taxon>Nannocystaceae</taxon>
        <taxon>Enhygromyxa</taxon>
    </lineage>
</organism>
<proteinExistence type="predicted"/>
<protein>
    <submittedName>
        <fullName evidence="2">Uncharacterized protein</fullName>
    </submittedName>
</protein>
<comment type="caution">
    <text evidence="2">The sequence shown here is derived from an EMBL/GenBank/DDBJ whole genome shotgun (WGS) entry which is preliminary data.</text>
</comment>